<comment type="caution">
    <text evidence="1">The sequence shown here is derived from an EMBL/GenBank/DDBJ whole genome shotgun (WGS) entry which is preliminary data.</text>
</comment>
<organism evidence="1 2">
    <name type="scientific">Catharanthus roseus</name>
    <name type="common">Madagascar periwinkle</name>
    <name type="synonym">Vinca rosea</name>
    <dbReference type="NCBI Taxonomy" id="4058"/>
    <lineage>
        <taxon>Eukaryota</taxon>
        <taxon>Viridiplantae</taxon>
        <taxon>Streptophyta</taxon>
        <taxon>Embryophyta</taxon>
        <taxon>Tracheophyta</taxon>
        <taxon>Spermatophyta</taxon>
        <taxon>Magnoliopsida</taxon>
        <taxon>eudicotyledons</taxon>
        <taxon>Gunneridae</taxon>
        <taxon>Pentapetalae</taxon>
        <taxon>asterids</taxon>
        <taxon>lamiids</taxon>
        <taxon>Gentianales</taxon>
        <taxon>Apocynaceae</taxon>
        <taxon>Rauvolfioideae</taxon>
        <taxon>Vinceae</taxon>
        <taxon>Catharanthinae</taxon>
        <taxon>Catharanthus</taxon>
    </lineage>
</organism>
<proteinExistence type="predicted"/>
<reference evidence="2" key="1">
    <citation type="journal article" date="2023" name="Nat. Plants">
        <title>Single-cell RNA sequencing provides a high-resolution roadmap for understanding the multicellular compartmentation of specialized metabolism.</title>
        <authorList>
            <person name="Sun S."/>
            <person name="Shen X."/>
            <person name="Li Y."/>
            <person name="Li Y."/>
            <person name="Wang S."/>
            <person name="Li R."/>
            <person name="Zhang H."/>
            <person name="Shen G."/>
            <person name="Guo B."/>
            <person name="Wei J."/>
            <person name="Xu J."/>
            <person name="St-Pierre B."/>
            <person name="Chen S."/>
            <person name="Sun C."/>
        </authorList>
    </citation>
    <scope>NUCLEOTIDE SEQUENCE [LARGE SCALE GENOMIC DNA]</scope>
</reference>
<evidence type="ECO:0000313" key="2">
    <source>
        <dbReference type="Proteomes" id="UP001060085"/>
    </source>
</evidence>
<dbReference type="Proteomes" id="UP001060085">
    <property type="component" value="Linkage Group LG07"/>
</dbReference>
<name>A0ACC0A097_CATRO</name>
<protein>
    <submittedName>
        <fullName evidence="1">Uncharacterized protein</fullName>
    </submittedName>
</protein>
<accession>A0ACC0A097</accession>
<gene>
    <name evidence="1" type="ORF">M9H77_31127</name>
</gene>
<evidence type="ECO:0000313" key="1">
    <source>
        <dbReference type="EMBL" id="KAI5653940.1"/>
    </source>
</evidence>
<sequence length="217" mass="24608">MQEGSTMSKDGQLPTQSHQEGTSDPTRMNLNETLRFMQQLIEGLARQFYSVARDVEELKRGKSSASMEQIIGDNFGGVNLPHHQRPYNSMSTHGYQDMSANNPYPFHAGGFQVTPQAIAGRRGGQSGRGYYRPHEEVPRHEAWREDNLFENFGEDPYVGQAYYIGYYGTQQGDKALHKIKWKVPSFEDDSDANSTNPHIPKNRRQFSGKTASNHLPR</sequence>
<keyword evidence="2" id="KW-1185">Reference proteome</keyword>
<dbReference type="EMBL" id="CM044707">
    <property type="protein sequence ID" value="KAI5653940.1"/>
    <property type="molecule type" value="Genomic_DNA"/>
</dbReference>